<protein>
    <submittedName>
        <fullName evidence="2">Uncharacterized protein</fullName>
    </submittedName>
</protein>
<dbReference type="EMBL" id="SNRW01003800">
    <property type="protein sequence ID" value="KAA6388900.1"/>
    <property type="molecule type" value="Genomic_DNA"/>
</dbReference>
<dbReference type="Proteomes" id="UP000324800">
    <property type="component" value="Unassembled WGS sequence"/>
</dbReference>
<evidence type="ECO:0000313" key="3">
    <source>
        <dbReference type="Proteomes" id="UP000324800"/>
    </source>
</evidence>
<gene>
    <name evidence="2" type="ORF">EZS28_015572</name>
</gene>
<accession>A0A5J4W2K5</accession>
<dbReference type="AlphaFoldDB" id="A0A5J4W2K5"/>
<name>A0A5J4W2K5_9EUKA</name>
<evidence type="ECO:0000256" key="1">
    <source>
        <dbReference type="SAM" id="MobiDB-lite"/>
    </source>
</evidence>
<sequence length="179" mass="20234">MRFFQKKKGTEENLGQSTNLGLVEPSELTQITPIQQSCSFNSNKNASIVEPKNKIYIGAVTIRIQAVAFRVIESDDDKGFRTSSDVTFSAPDIAIQRERAPLASILQKSTTDLLTVYPLQSNTTGGKITEKAEIPLKKKEEDNFAVRLRTREAEVEKDKQKEAVRTMERQEDKTQQNKR</sequence>
<feature type="region of interest" description="Disordered" evidence="1">
    <location>
        <begin position="151"/>
        <end position="179"/>
    </location>
</feature>
<reference evidence="2 3" key="1">
    <citation type="submission" date="2019-03" db="EMBL/GenBank/DDBJ databases">
        <title>Single cell metagenomics reveals metabolic interactions within the superorganism composed of flagellate Streblomastix strix and complex community of Bacteroidetes bacteria on its surface.</title>
        <authorList>
            <person name="Treitli S.C."/>
            <person name="Kolisko M."/>
            <person name="Husnik F."/>
            <person name="Keeling P."/>
            <person name="Hampl V."/>
        </authorList>
    </citation>
    <scope>NUCLEOTIDE SEQUENCE [LARGE SCALE GENOMIC DNA]</scope>
    <source>
        <strain evidence="2">ST1C</strain>
    </source>
</reference>
<organism evidence="2 3">
    <name type="scientific">Streblomastix strix</name>
    <dbReference type="NCBI Taxonomy" id="222440"/>
    <lineage>
        <taxon>Eukaryota</taxon>
        <taxon>Metamonada</taxon>
        <taxon>Preaxostyla</taxon>
        <taxon>Oxymonadida</taxon>
        <taxon>Streblomastigidae</taxon>
        <taxon>Streblomastix</taxon>
    </lineage>
</organism>
<comment type="caution">
    <text evidence="2">The sequence shown here is derived from an EMBL/GenBank/DDBJ whole genome shotgun (WGS) entry which is preliminary data.</text>
</comment>
<proteinExistence type="predicted"/>
<evidence type="ECO:0000313" key="2">
    <source>
        <dbReference type="EMBL" id="KAA6388900.1"/>
    </source>
</evidence>